<evidence type="ECO:0000259" key="6">
    <source>
        <dbReference type="PROSITE" id="PS50118"/>
    </source>
</evidence>
<dbReference type="AlphaFoldDB" id="A0ABD0RHT8"/>
<evidence type="ECO:0000256" key="3">
    <source>
        <dbReference type="ARBA" id="ARBA00023242"/>
    </source>
</evidence>
<evidence type="ECO:0000256" key="2">
    <source>
        <dbReference type="ARBA" id="ARBA00023125"/>
    </source>
</evidence>
<feature type="non-terminal residue" evidence="7">
    <location>
        <position position="129"/>
    </location>
</feature>
<dbReference type="SUPFAM" id="SSF47095">
    <property type="entry name" value="HMG-box"/>
    <property type="match status" value="1"/>
</dbReference>
<keyword evidence="3 4" id="KW-0539">Nucleus</keyword>
<feature type="DNA-binding region" description="HMG box" evidence="4">
    <location>
        <begin position="44"/>
        <end position="112"/>
    </location>
</feature>
<evidence type="ECO:0000313" key="7">
    <source>
        <dbReference type="EMBL" id="KAL0198098.1"/>
    </source>
</evidence>
<feature type="compositionally biased region" description="Polar residues" evidence="5">
    <location>
        <begin position="120"/>
        <end position="129"/>
    </location>
</feature>
<dbReference type="InterPro" id="IPR036910">
    <property type="entry name" value="HMG_box_dom_sf"/>
</dbReference>
<accession>A0ABD0RHT8</accession>
<dbReference type="Pfam" id="PF00505">
    <property type="entry name" value="HMG_box"/>
    <property type="match status" value="1"/>
</dbReference>
<dbReference type="GO" id="GO:0005634">
    <property type="term" value="C:nucleus"/>
    <property type="evidence" value="ECO:0007669"/>
    <property type="project" value="UniProtKB-SubCell"/>
</dbReference>
<feature type="compositionally biased region" description="Basic and acidic residues" evidence="5">
    <location>
        <begin position="100"/>
        <end position="117"/>
    </location>
</feature>
<proteinExistence type="predicted"/>
<feature type="compositionally biased region" description="Basic and acidic residues" evidence="5">
    <location>
        <begin position="55"/>
        <end position="69"/>
    </location>
</feature>
<dbReference type="InterPro" id="IPR051762">
    <property type="entry name" value="UBF1"/>
</dbReference>
<dbReference type="SMART" id="SM00398">
    <property type="entry name" value="HMG"/>
    <property type="match status" value="1"/>
</dbReference>
<evidence type="ECO:0000256" key="5">
    <source>
        <dbReference type="SAM" id="MobiDB-lite"/>
    </source>
</evidence>
<keyword evidence="8" id="KW-1185">Reference proteome</keyword>
<dbReference type="PANTHER" id="PTHR46318">
    <property type="entry name" value="UPSTREAM BINDING TRANSCRIPTION FACTOR"/>
    <property type="match status" value="1"/>
</dbReference>
<organism evidence="7 8">
    <name type="scientific">Cirrhinus mrigala</name>
    <name type="common">Mrigala</name>
    <dbReference type="NCBI Taxonomy" id="683832"/>
    <lineage>
        <taxon>Eukaryota</taxon>
        <taxon>Metazoa</taxon>
        <taxon>Chordata</taxon>
        <taxon>Craniata</taxon>
        <taxon>Vertebrata</taxon>
        <taxon>Euteleostomi</taxon>
        <taxon>Actinopterygii</taxon>
        <taxon>Neopterygii</taxon>
        <taxon>Teleostei</taxon>
        <taxon>Ostariophysi</taxon>
        <taxon>Cypriniformes</taxon>
        <taxon>Cyprinidae</taxon>
        <taxon>Labeoninae</taxon>
        <taxon>Labeonini</taxon>
        <taxon>Cirrhinus</taxon>
    </lineage>
</organism>
<dbReference type="CDD" id="cd22001">
    <property type="entry name" value="HMG-box_UBF1_rpt4"/>
    <property type="match status" value="1"/>
</dbReference>
<dbReference type="EMBL" id="JAMKFB020000003">
    <property type="protein sequence ID" value="KAL0198098.1"/>
    <property type="molecule type" value="Genomic_DNA"/>
</dbReference>
<dbReference type="PROSITE" id="PS50118">
    <property type="entry name" value="HMG_BOX_2"/>
    <property type="match status" value="1"/>
</dbReference>
<feature type="domain" description="HMG box" evidence="6">
    <location>
        <begin position="44"/>
        <end position="112"/>
    </location>
</feature>
<dbReference type="Proteomes" id="UP001529510">
    <property type="component" value="Unassembled WGS sequence"/>
</dbReference>
<dbReference type="PANTHER" id="PTHR46318:SF3">
    <property type="entry name" value="UPSTREAM BINDING TRANSCRIPTION FACTOR"/>
    <property type="match status" value="1"/>
</dbReference>
<feature type="non-terminal residue" evidence="7">
    <location>
        <position position="1"/>
    </location>
</feature>
<dbReference type="Gene3D" id="1.10.30.10">
    <property type="entry name" value="High mobility group box domain"/>
    <property type="match status" value="1"/>
</dbReference>
<dbReference type="InterPro" id="IPR009071">
    <property type="entry name" value="HMG_box_dom"/>
</dbReference>
<comment type="caution">
    <text evidence="7">The sequence shown here is derived from an EMBL/GenBank/DDBJ whole genome shotgun (WGS) entry which is preliminary data.</text>
</comment>
<comment type="subcellular location">
    <subcellularLocation>
        <location evidence="1">Nucleus</location>
    </subcellularLocation>
</comment>
<feature type="region of interest" description="Disordered" evidence="5">
    <location>
        <begin position="1"/>
        <end position="69"/>
    </location>
</feature>
<evidence type="ECO:0000313" key="8">
    <source>
        <dbReference type="Proteomes" id="UP001529510"/>
    </source>
</evidence>
<feature type="region of interest" description="Disordered" evidence="5">
    <location>
        <begin position="100"/>
        <end position="129"/>
    </location>
</feature>
<sequence length="129" mass="14730">SISEEEQQRILSEQKMGSFKKGGGGSSPASKKKNSKAKSSTEKPKPPVSAMFIFAEEKRPKLQQERPDLSDMELTRLLARMWNELSEKKKEKYKNLEMTLKAESEKQSKEDKGKLPETPKTAQDIWQQS</sequence>
<evidence type="ECO:0000256" key="4">
    <source>
        <dbReference type="PROSITE-ProRule" id="PRU00267"/>
    </source>
</evidence>
<name>A0ABD0RHT8_CIRMR</name>
<gene>
    <name evidence="7" type="ORF">M9458_006638</name>
</gene>
<keyword evidence="2 4" id="KW-0238">DNA-binding</keyword>
<evidence type="ECO:0000256" key="1">
    <source>
        <dbReference type="ARBA" id="ARBA00004123"/>
    </source>
</evidence>
<protein>
    <recommendedName>
        <fullName evidence="6">HMG box domain-containing protein</fullName>
    </recommendedName>
</protein>
<reference evidence="7 8" key="1">
    <citation type="submission" date="2024-05" db="EMBL/GenBank/DDBJ databases">
        <title>Genome sequencing and assembly of Indian major carp, Cirrhinus mrigala (Hamilton, 1822).</title>
        <authorList>
            <person name="Mohindra V."/>
            <person name="Chowdhury L.M."/>
            <person name="Lal K."/>
            <person name="Jena J.K."/>
        </authorList>
    </citation>
    <scope>NUCLEOTIDE SEQUENCE [LARGE SCALE GENOMIC DNA]</scope>
    <source>
        <strain evidence="7">CM1030</strain>
        <tissue evidence="7">Blood</tissue>
    </source>
</reference>
<dbReference type="GO" id="GO:0003677">
    <property type="term" value="F:DNA binding"/>
    <property type="evidence" value="ECO:0007669"/>
    <property type="project" value="UniProtKB-UniRule"/>
</dbReference>